<gene>
    <name evidence="3" type="ORF">RM550_11170</name>
</gene>
<evidence type="ECO:0000313" key="3">
    <source>
        <dbReference type="EMBL" id="MDT0456298.1"/>
    </source>
</evidence>
<organism evidence="3 4">
    <name type="scientific">Streptomyces mooreae</name>
    <dbReference type="NCBI Taxonomy" id="3075523"/>
    <lineage>
        <taxon>Bacteria</taxon>
        <taxon>Bacillati</taxon>
        <taxon>Actinomycetota</taxon>
        <taxon>Actinomycetes</taxon>
        <taxon>Kitasatosporales</taxon>
        <taxon>Streptomycetaceae</taxon>
        <taxon>Streptomyces</taxon>
    </lineage>
</organism>
<keyword evidence="3" id="KW-0378">Hydrolase</keyword>
<dbReference type="GO" id="GO:0016787">
    <property type="term" value="F:hydrolase activity"/>
    <property type="evidence" value="ECO:0007669"/>
    <property type="project" value="UniProtKB-KW"/>
</dbReference>
<feature type="region of interest" description="Disordered" evidence="1">
    <location>
        <begin position="196"/>
        <end position="223"/>
    </location>
</feature>
<dbReference type="EMBL" id="JAVRFE010000011">
    <property type="protein sequence ID" value="MDT0456298.1"/>
    <property type="molecule type" value="Genomic_DNA"/>
</dbReference>
<name>A0ABU2T506_9ACTN</name>
<evidence type="ECO:0000259" key="2">
    <source>
        <dbReference type="Pfam" id="PF06259"/>
    </source>
</evidence>
<evidence type="ECO:0000256" key="1">
    <source>
        <dbReference type="SAM" id="MobiDB-lite"/>
    </source>
</evidence>
<accession>A0ABU2T506</accession>
<sequence length="596" mass="64591">MVSISQLQKIKPSELEEAADGWHKVSSVAGDAKHRVDNEIVGRLQRDLAGKAPAAALDRLRRLSRNFHYTQVETGLIRTALNGLASELRAAQRKLNDAIADAEAEKFTVKPDGTVHWVSQQMKMPFNPEQTAWAGGPKGVLAFDSQQAKAQAYADRIGAAIADATKADDHYSRTLDRLKAGNDLEVTDSDWADAQRDTSALRRSSGKYLQRDDIPKGKSPAENSKWWQGLSVEERGEYSSLFPAEIGALDGLPATVRDDANRTVLDESQARLRLELDHLGPEPPEYDPGDGNSGPYVSKKWEEWHKKHDFLKAQLRGMTAIQKRFDLTGFEGLPPAYLLGFDAEGKGRAIIATGNPDTAKHTAVYVPGTGARLAGAEGDIARMTDLWYDSQQFAGGDELSTITWIGYDAPRSAFPGDKGDAVPEASSVDWANDAAPHLNRFMEGLHTAQGGADASHTTLIGHSYGSTVIGDASLGGRMATDDILVAGSPGMLVPEAEDLGIGKEHVWSEAASSDKDPVPLGGKIAGLGGWKWGAQYWHGIPYSYGPQEVVPSDEAFGAHRMSTDSQDHSGYWKRDSASLWNQAAVATGNYDRVKYD</sequence>
<dbReference type="Pfam" id="PF06259">
    <property type="entry name" value="Abhydrolase_8"/>
    <property type="match status" value="1"/>
</dbReference>
<reference evidence="3" key="1">
    <citation type="submission" date="2024-05" db="EMBL/GenBank/DDBJ databases">
        <title>30 novel species of actinomycetes from the DSMZ collection.</title>
        <authorList>
            <person name="Nouioui I."/>
        </authorList>
    </citation>
    <scope>NUCLEOTIDE SEQUENCE</scope>
    <source>
        <strain evidence="3">DSM 41527</strain>
    </source>
</reference>
<dbReference type="RefSeq" id="WP_311623512.1">
    <property type="nucleotide sequence ID" value="NZ_JAVRFE010000011.1"/>
</dbReference>
<dbReference type="Proteomes" id="UP001180551">
    <property type="component" value="Unassembled WGS sequence"/>
</dbReference>
<keyword evidence="4" id="KW-1185">Reference proteome</keyword>
<dbReference type="InterPro" id="IPR010427">
    <property type="entry name" value="DUF1023"/>
</dbReference>
<feature type="domain" description="DUF1023" evidence="2">
    <location>
        <begin position="342"/>
        <end position="514"/>
    </location>
</feature>
<protein>
    <submittedName>
        <fullName evidence="3">Alpha/beta hydrolase</fullName>
    </submittedName>
</protein>
<comment type="caution">
    <text evidence="3">The sequence shown here is derived from an EMBL/GenBank/DDBJ whole genome shotgun (WGS) entry which is preliminary data.</text>
</comment>
<evidence type="ECO:0000313" key="4">
    <source>
        <dbReference type="Proteomes" id="UP001180551"/>
    </source>
</evidence>
<proteinExistence type="predicted"/>